<protein>
    <submittedName>
        <fullName evidence="1">Uncharacterized protein</fullName>
    </submittedName>
</protein>
<gene>
    <name evidence="1" type="ORF">BLNAU_12365</name>
</gene>
<evidence type="ECO:0000313" key="2">
    <source>
        <dbReference type="Proteomes" id="UP001281761"/>
    </source>
</evidence>
<proteinExistence type="predicted"/>
<dbReference type="EMBL" id="JARBJD010000100">
    <property type="protein sequence ID" value="KAK2952716.1"/>
    <property type="molecule type" value="Genomic_DNA"/>
</dbReference>
<comment type="caution">
    <text evidence="1">The sequence shown here is derived from an EMBL/GenBank/DDBJ whole genome shotgun (WGS) entry which is preliminary data.</text>
</comment>
<organism evidence="1 2">
    <name type="scientific">Blattamonas nauphoetae</name>
    <dbReference type="NCBI Taxonomy" id="2049346"/>
    <lineage>
        <taxon>Eukaryota</taxon>
        <taxon>Metamonada</taxon>
        <taxon>Preaxostyla</taxon>
        <taxon>Oxymonadida</taxon>
        <taxon>Blattamonas</taxon>
    </lineage>
</organism>
<name>A0ABQ9XJW5_9EUKA</name>
<accession>A0ABQ9XJW5</accession>
<dbReference type="Proteomes" id="UP001281761">
    <property type="component" value="Unassembled WGS sequence"/>
</dbReference>
<keyword evidence="2" id="KW-1185">Reference proteome</keyword>
<evidence type="ECO:0000313" key="1">
    <source>
        <dbReference type="EMBL" id="KAK2952716.1"/>
    </source>
</evidence>
<sequence length="330" mass="38012">MDCSPFLNWRLNLNQSTHEKPVIFLSLVATVKSRHALDASLEAKALTFLNSVYFPDSKSIDAFLSIFARKSDESSTNLVQSFVVLFSTSNLAIIAVSMKILNDLLWYCSTNDLLAIIRADLIPQIIIPLNPLSLSFAKAEDIHRNLMKIISRSLWLSTPAYLTYLEIEDRNERQTVHETILRQVLEPTEQYICHLCANRYSIIEGRLSKEFKFLLTDILEISPYYRPTMDIVLNMPVFLTIPSCLPYFEEDDSIYDFLSAILDIQLKWNKTSEEDGHRWRSVYRMSRTEGMEDVIEAKLQNDKDKYDGGPLVANSIEWSNLHGMNLPEQE</sequence>
<reference evidence="1 2" key="1">
    <citation type="journal article" date="2022" name="bioRxiv">
        <title>Genomics of Preaxostyla Flagellates Illuminates Evolutionary Transitions and the Path Towards Mitochondrial Loss.</title>
        <authorList>
            <person name="Novak L.V.F."/>
            <person name="Treitli S.C."/>
            <person name="Pyrih J."/>
            <person name="Halakuc P."/>
            <person name="Pipaliya S.V."/>
            <person name="Vacek V."/>
            <person name="Brzon O."/>
            <person name="Soukal P."/>
            <person name="Eme L."/>
            <person name="Dacks J.B."/>
            <person name="Karnkowska A."/>
            <person name="Elias M."/>
            <person name="Hampl V."/>
        </authorList>
    </citation>
    <scope>NUCLEOTIDE SEQUENCE [LARGE SCALE GENOMIC DNA]</scope>
    <source>
        <strain evidence="1">NAU3</strain>
        <tissue evidence="1">Gut</tissue>
    </source>
</reference>